<accession>A0AC61MWX4</accession>
<dbReference type="Proteomes" id="UP000682782">
    <property type="component" value="Chromosome"/>
</dbReference>
<reference evidence="1" key="1">
    <citation type="submission" date="2021-01" db="EMBL/GenBank/DDBJ databases">
        <title>Complete genome sequence of Clostridiales bacterium R-7.</title>
        <authorList>
            <person name="Mahoney-Kurpe S.C."/>
            <person name="Palevich N."/>
            <person name="Koike S."/>
            <person name="Moon C.D."/>
            <person name="Attwood G.T."/>
        </authorList>
    </citation>
    <scope>NUCLEOTIDE SEQUENCE</scope>
    <source>
        <strain evidence="1">R-7</strain>
    </source>
</reference>
<sequence length="336" mass="36683">MAGMPKMKWRFFTMKKLLALVLALVMVLAATSAFADGLLKIGYVQVGHESDWRMANTQNYYDVFTEDAGFELELIDCDNDHALQLAKVREFVQKDFDYIVIDPIQTAGWDDVLKEVQEAGIPCIIADRSVDASSDLYTTAVGTNMTAEGETAGKWLEEYLAGKAAKILVIEGSTGSSAAIGRSEGFNNIAANHPEWEILASQDGDFTQNGGQAVMEDFIKRFPEFDVVVCHNDNEAYGAMDAMDAAGIKYGVDGKIIISFDATKEGLTRTLAGQILCNVECNPIQAVIVMNVIKDIQDGKEIPKFTLVPDEGFCAPGIESSLVTVMTDEVLAARKY</sequence>
<gene>
    <name evidence="1" type="ORF">JYE49_01105</name>
</gene>
<keyword evidence="2" id="KW-1185">Reference proteome</keyword>
<evidence type="ECO:0000313" key="2">
    <source>
        <dbReference type="Proteomes" id="UP000682782"/>
    </source>
</evidence>
<evidence type="ECO:0000313" key="1">
    <source>
        <dbReference type="EMBL" id="QUC67340.1"/>
    </source>
</evidence>
<protein>
    <submittedName>
        <fullName evidence="1">ABC transporter substrate-binding protein</fullName>
    </submittedName>
</protein>
<dbReference type="EMBL" id="CP068393">
    <property type="protein sequence ID" value="QUC67340.1"/>
    <property type="molecule type" value="Genomic_DNA"/>
</dbReference>
<name>A0AC61MWX4_9FIRM</name>
<organism evidence="1 2">
    <name type="scientific">Aristaeella hokkaidonensis</name>
    <dbReference type="NCBI Taxonomy" id="3046382"/>
    <lineage>
        <taxon>Bacteria</taxon>
        <taxon>Bacillati</taxon>
        <taxon>Bacillota</taxon>
        <taxon>Clostridia</taxon>
        <taxon>Eubacteriales</taxon>
        <taxon>Aristaeellaceae</taxon>
        <taxon>Aristaeella</taxon>
    </lineage>
</organism>
<proteinExistence type="predicted"/>